<sequence>YKRYERLRYEDVLKIAQKKFPHLKSGLDLGEKEEREITRNKKTPVIVTHYPRSLKPFYHRPDPKDPRYVLCADVLAPEGYGEIIGSGERTWLTEELLRQMKEDGLDPAPYQWYIDLRRYGSVPHAGFGLGLDRFTAWVIKAPHIRDAIPFPRTINRYYP</sequence>
<comment type="caution">
    <text evidence="7">The sequence shown here is derived from an EMBL/GenBank/DDBJ whole genome shotgun (WGS) entry which is preliminary data.</text>
</comment>
<keyword evidence="2" id="KW-0547">Nucleotide-binding</keyword>
<name>A0A497JH01_9ARCH</name>
<organism evidence="7 8">
    <name type="scientific">Candidatus Iainarchaeum sp</name>
    <dbReference type="NCBI Taxonomy" id="3101447"/>
    <lineage>
        <taxon>Archaea</taxon>
        <taxon>Candidatus Iainarchaeota</taxon>
        <taxon>Candidatus Iainarchaeia</taxon>
        <taxon>Candidatus Iainarchaeales</taxon>
        <taxon>Candidatus Iainarchaeaceae</taxon>
        <taxon>Candidatus Iainarchaeum</taxon>
    </lineage>
</organism>
<dbReference type="AlphaFoldDB" id="A0A497JH01"/>
<dbReference type="EMBL" id="QMWO01000012">
    <property type="protein sequence ID" value="RLG70261.1"/>
    <property type="molecule type" value="Genomic_DNA"/>
</dbReference>
<evidence type="ECO:0000256" key="4">
    <source>
        <dbReference type="ARBA" id="ARBA00022917"/>
    </source>
</evidence>
<evidence type="ECO:0000313" key="8">
    <source>
        <dbReference type="Proteomes" id="UP000277633"/>
    </source>
</evidence>
<dbReference type="SUPFAM" id="SSF55681">
    <property type="entry name" value="Class II aaRS and biotin synthetases"/>
    <property type="match status" value="1"/>
</dbReference>
<evidence type="ECO:0000256" key="2">
    <source>
        <dbReference type="ARBA" id="ARBA00022741"/>
    </source>
</evidence>
<evidence type="ECO:0000256" key="1">
    <source>
        <dbReference type="ARBA" id="ARBA00022598"/>
    </source>
</evidence>
<protein>
    <submittedName>
        <fullName evidence="7">Asparagine--tRNA ligase</fullName>
    </submittedName>
</protein>
<evidence type="ECO:0000313" key="7">
    <source>
        <dbReference type="EMBL" id="RLG70261.1"/>
    </source>
</evidence>
<evidence type="ECO:0000256" key="3">
    <source>
        <dbReference type="ARBA" id="ARBA00022840"/>
    </source>
</evidence>
<dbReference type="PANTHER" id="PTHR22594:SF34">
    <property type="entry name" value="ASPARAGINE--TRNA LIGASE, MITOCHONDRIAL-RELATED"/>
    <property type="match status" value="1"/>
</dbReference>
<feature type="non-terminal residue" evidence="7">
    <location>
        <position position="1"/>
    </location>
</feature>
<dbReference type="Gene3D" id="3.30.930.10">
    <property type="entry name" value="Bira Bifunctional Protein, Domain 2"/>
    <property type="match status" value="1"/>
</dbReference>
<keyword evidence="4" id="KW-0648">Protein biosynthesis</keyword>
<dbReference type="GO" id="GO:0004816">
    <property type="term" value="F:asparagine-tRNA ligase activity"/>
    <property type="evidence" value="ECO:0007669"/>
    <property type="project" value="TreeGrafter"/>
</dbReference>
<evidence type="ECO:0000259" key="6">
    <source>
        <dbReference type="Pfam" id="PF00152"/>
    </source>
</evidence>
<keyword evidence="1 7" id="KW-0436">Ligase</keyword>
<dbReference type="InterPro" id="IPR004364">
    <property type="entry name" value="Aa-tRNA-synt_II"/>
</dbReference>
<gene>
    <name evidence="7" type="ORF">DRO07_00575</name>
</gene>
<dbReference type="GO" id="GO:0006421">
    <property type="term" value="P:asparaginyl-tRNA aminoacylation"/>
    <property type="evidence" value="ECO:0007669"/>
    <property type="project" value="TreeGrafter"/>
</dbReference>
<proteinExistence type="predicted"/>
<keyword evidence="3" id="KW-0067">ATP-binding</keyword>
<dbReference type="GO" id="GO:0005524">
    <property type="term" value="F:ATP binding"/>
    <property type="evidence" value="ECO:0007669"/>
    <property type="project" value="UniProtKB-KW"/>
</dbReference>
<keyword evidence="5" id="KW-0030">Aminoacyl-tRNA synthetase</keyword>
<dbReference type="InterPro" id="IPR045864">
    <property type="entry name" value="aa-tRNA-synth_II/BPL/LPL"/>
</dbReference>
<dbReference type="Pfam" id="PF00152">
    <property type="entry name" value="tRNA-synt_2"/>
    <property type="match status" value="1"/>
</dbReference>
<dbReference type="Proteomes" id="UP000277633">
    <property type="component" value="Unassembled WGS sequence"/>
</dbReference>
<reference evidence="7 8" key="1">
    <citation type="submission" date="2018-06" db="EMBL/GenBank/DDBJ databases">
        <title>Extensive metabolic versatility and redundancy in microbially diverse, dynamic hydrothermal sediments.</title>
        <authorList>
            <person name="Dombrowski N."/>
            <person name="Teske A."/>
            <person name="Baker B.J."/>
        </authorList>
    </citation>
    <scope>NUCLEOTIDE SEQUENCE [LARGE SCALE GENOMIC DNA]</scope>
    <source>
        <strain evidence="7">B9_G13</strain>
    </source>
</reference>
<evidence type="ECO:0000256" key="5">
    <source>
        <dbReference type="ARBA" id="ARBA00023146"/>
    </source>
</evidence>
<dbReference type="PANTHER" id="PTHR22594">
    <property type="entry name" value="ASPARTYL/LYSYL-TRNA SYNTHETASE"/>
    <property type="match status" value="1"/>
</dbReference>
<accession>A0A497JH01</accession>
<feature type="domain" description="Aminoacyl-tRNA synthetase class II (D/K/N)" evidence="6">
    <location>
        <begin position="3"/>
        <end position="153"/>
    </location>
</feature>